<evidence type="ECO:0000259" key="3">
    <source>
        <dbReference type="Pfam" id="PF02563"/>
    </source>
</evidence>
<protein>
    <submittedName>
        <fullName evidence="4">Polysaccharide biosynthesis/export family protein</fullName>
    </submittedName>
</protein>
<dbReference type="InterPro" id="IPR003715">
    <property type="entry name" value="Poly_export_N"/>
</dbReference>
<dbReference type="PROSITE" id="PS51257">
    <property type="entry name" value="PROKAR_LIPOPROTEIN"/>
    <property type="match status" value="1"/>
</dbReference>
<feature type="chain" id="PRO_5046479541" evidence="2">
    <location>
        <begin position="23"/>
        <end position="366"/>
    </location>
</feature>
<sequence>MRLIAAVLACLSMAACTLPRGAALTGEILREQESESPTFQIVPVTRASLPVIARWPVTGWSGGYRWLEATQGPDSPLVRPGDTIDLVIWDSQENSLLTSQAENRVALSGLSVSSQGHIFVPYLDEIGIAGLTPDQARRKIQDALMPIVPSAQVQLAVTGGRQNAVDLVAGVARPGSYPLPDRNHAILSMIATGGGISQGLRNPLVRVIREGRSYEIRAEQLFSDTRRNAVLRGGDKIVIEEDSRYFTSLGATGTERLIHFEKEEITALEALSIIGGLTDSRANPKGVIILRDFKPSQLRQDGHGPSQAQVIYTFDLTSADGLFAARGFRVNPQDTVLATESPVTSAQTVVGLLGSLVGLAGRVGSF</sequence>
<dbReference type="Gene3D" id="3.10.560.10">
    <property type="entry name" value="Outer membrane lipoprotein wza domain like"/>
    <property type="match status" value="2"/>
</dbReference>
<organism evidence="4 5">
    <name type="scientific">Seohaeicola saemankumensis</name>
    <dbReference type="NCBI Taxonomy" id="481181"/>
    <lineage>
        <taxon>Bacteria</taxon>
        <taxon>Pseudomonadati</taxon>
        <taxon>Pseudomonadota</taxon>
        <taxon>Alphaproteobacteria</taxon>
        <taxon>Rhodobacterales</taxon>
        <taxon>Roseobacteraceae</taxon>
        <taxon>Seohaeicola</taxon>
    </lineage>
</organism>
<name>A0ABW3TD28_9RHOB</name>
<proteinExistence type="predicted"/>
<comment type="caution">
    <text evidence="4">The sequence shown here is derived from an EMBL/GenBank/DDBJ whole genome shotgun (WGS) entry which is preliminary data.</text>
</comment>
<dbReference type="Gene3D" id="3.30.1950.10">
    <property type="entry name" value="wza like domain"/>
    <property type="match status" value="1"/>
</dbReference>
<gene>
    <name evidence="4" type="ORF">ACFQ3C_10155</name>
</gene>
<accession>A0ABW3TD28</accession>
<evidence type="ECO:0000256" key="2">
    <source>
        <dbReference type="SAM" id="SignalP"/>
    </source>
</evidence>
<evidence type="ECO:0000313" key="5">
    <source>
        <dbReference type="Proteomes" id="UP001597151"/>
    </source>
</evidence>
<keyword evidence="5" id="KW-1185">Reference proteome</keyword>
<dbReference type="Pfam" id="PF02563">
    <property type="entry name" value="Poly_export"/>
    <property type="match status" value="1"/>
</dbReference>
<keyword evidence="1 2" id="KW-0732">Signal</keyword>
<evidence type="ECO:0000313" key="4">
    <source>
        <dbReference type="EMBL" id="MFD1195033.1"/>
    </source>
</evidence>
<dbReference type="Proteomes" id="UP001597151">
    <property type="component" value="Unassembled WGS sequence"/>
</dbReference>
<dbReference type="PANTHER" id="PTHR33619:SF3">
    <property type="entry name" value="POLYSACCHARIDE EXPORT PROTEIN GFCE-RELATED"/>
    <property type="match status" value="1"/>
</dbReference>
<dbReference type="PANTHER" id="PTHR33619">
    <property type="entry name" value="POLYSACCHARIDE EXPORT PROTEIN GFCE-RELATED"/>
    <property type="match status" value="1"/>
</dbReference>
<evidence type="ECO:0000256" key="1">
    <source>
        <dbReference type="ARBA" id="ARBA00022729"/>
    </source>
</evidence>
<feature type="signal peptide" evidence="2">
    <location>
        <begin position="1"/>
        <end position="22"/>
    </location>
</feature>
<dbReference type="EMBL" id="JBHTKR010000004">
    <property type="protein sequence ID" value="MFD1195033.1"/>
    <property type="molecule type" value="Genomic_DNA"/>
</dbReference>
<dbReference type="InterPro" id="IPR049712">
    <property type="entry name" value="Poly_export"/>
</dbReference>
<feature type="domain" description="Polysaccharide export protein N-terminal" evidence="3">
    <location>
        <begin position="76"/>
        <end position="157"/>
    </location>
</feature>
<reference evidence="5" key="1">
    <citation type="journal article" date="2019" name="Int. J. Syst. Evol. Microbiol.">
        <title>The Global Catalogue of Microorganisms (GCM) 10K type strain sequencing project: providing services to taxonomists for standard genome sequencing and annotation.</title>
        <authorList>
            <consortium name="The Broad Institute Genomics Platform"/>
            <consortium name="The Broad Institute Genome Sequencing Center for Infectious Disease"/>
            <person name="Wu L."/>
            <person name="Ma J."/>
        </authorList>
    </citation>
    <scope>NUCLEOTIDE SEQUENCE [LARGE SCALE GENOMIC DNA]</scope>
    <source>
        <strain evidence="5">CCUG 55328</strain>
    </source>
</reference>
<dbReference type="RefSeq" id="WP_380791320.1">
    <property type="nucleotide sequence ID" value="NZ_JBHTKR010000004.1"/>
</dbReference>